<comment type="function">
    <text evidence="7">Hydrolyzes ribosome-free peptidyl-tRNAs (with 1 or more amino acids incorporated), which drop off the ribosome during protein synthesis, or as a result of ribosome stalling.</text>
</comment>
<comment type="subunit">
    <text evidence="7">Monomer.</text>
</comment>
<dbReference type="GO" id="GO:0005737">
    <property type="term" value="C:cytoplasm"/>
    <property type="evidence" value="ECO:0007669"/>
    <property type="project" value="UniProtKB-SubCell"/>
</dbReference>
<dbReference type="Gene3D" id="3.40.50.1470">
    <property type="entry name" value="Peptidyl-tRNA hydrolase"/>
    <property type="match status" value="1"/>
</dbReference>
<reference evidence="8 9" key="1">
    <citation type="submission" date="2015-10" db="EMBL/GenBank/DDBJ databases">
        <title>Metagenome-Assembled Genomes uncover a global brackish microbiome.</title>
        <authorList>
            <person name="Hugerth L.W."/>
            <person name="Larsson J."/>
            <person name="Alneberg J."/>
            <person name="Lindh M.V."/>
            <person name="Legrand C."/>
            <person name="Pinhassi J."/>
            <person name="Andersson A.F."/>
        </authorList>
    </citation>
    <scope>NUCLEOTIDE SEQUENCE [LARGE SCALE GENOMIC DNA]</scope>
    <source>
        <strain evidence="8">BACL4 MAG-120507-bin80</strain>
    </source>
</reference>
<dbReference type="AlphaFoldDB" id="A0A0R2S963"/>
<dbReference type="FunFam" id="3.40.50.1470:FF:000001">
    <property type="entry name" value="Peptidyl-tRNA hydrolase"/>
    <property type="match status" value="1"/>
</dbReference>
<dbReference type="CDD" id="cd00462">
    <property type="entry name" value="PTH"/>
    <property type="match status" value="1"/>
</dbReference>
<accession>A0A0R2S963</accession>
<proteinExistence type="inferred from homology"/>
<evidence type="ECO:0000256" key="6">
    <source>
        <dbReference type="ARBA" id="ARBA00050038"/>
    </source>
</evidence>
<dbReference type="HAMAP" id="MF_00083">
    <property type="entry name" value="Pept_tRNA_hydro_bact"/>
    <property type="match status" value="1"/>
</dbReference>
<comment type="catalytic activity">
    <reaction evidence="7">
        <text>an N-acyl-L-alpha-aminoacyl-tRNA + H2O = an N-acyl-L-amino acid + a tRNA + H(+)</text>
        <dbReference type="Rhea" id="RHEA:54448"/>
        <dbReference type="Rhea" id="RHEA-COMP:10123"/>
        <dbReference type="Rhea" id="RHEA-COMP:13883"/>
        <dbReference type="ChEBI" id="CHEBI:15377"/>
        <dbReference type="ChEBI" id="CHEBI:15378"/>
        <dbReference type="ChEBI" id="CHEBI:59874"/>
        <dbReference type="ChEBI" id="CHEBI:78442"/>
        <dbReference type="ChEBI" id="CHEBI:138191"/>
        <dbReference type="EC" id="3.1.1.29"/>
    </reaction>
</comment>
<dbReference type="InterPro" id="IPR018171">
    <property type="entry name" value="Pept_tRNA_hydro_CS"/>
</dbReference>
<feature type="binding site" evidence="7">
    <location>
        <position position="72"/>
    </location>
    <ligand>
        <name>tRNA</name>
        <dbReference type="ChEBI" id="CHEBI:17843"/>
    </ligand>
</feature>
<dbReference type="GO" id="GO:0072344">
    <property type="term" value="P:rescue of stalled ribosome"/>
    <property type="evidence" value="ECO:0007669"/>
    <property type="project" value="UniProtKB-UniRule"/>
</dbReference>
<keyword evidence="7" id="KW-0963">Cytoplasm</keyword>
<evidence type="ECO:0000256" key="5">
    <source>
        <dbReference type="ARBA" id="ARBA00038063"/>
    </source>
</evidence>
<evidence type="ECO:0000256" key="4">
    <source>
        <dbReference type="ARBA" id="ARBA00022884"/>
    </source>
</evidence>
<dbReference type="Pfam" id="PF01195">
    <property type="entry name" value="Pept_tRNA_hydro"/>
    <property type="match status" value="1"/>
</dbReference>
<dbReference type="GO" id="GO:0000049">
    <property type="term" value="F:tRNA binding"/>
    <property type="evidence" value="ECO:0007669"/>
    <property type="project" value="UniProtKB-UniRule"/>
</dbReference>
<name>A0A0R2S963_9GAMM</name>
<evidence type="ECO:0000256" key="1">
    <source>
        <dbReference type="ARBA" id="ARBA00013260"/>
    </source>
</evidence>
<organism evidence="8 9">
    <name type="scientific">OM182 bacterium BACL3 MAG-120507-bin80</name>
    <dbReference type="NCBI Taxonomy" id="1655577"/>
    <lineage>
        <taxon>Bacteria</taxon>
        <taxon>Pseudomonadati</taxon>
        <taxon>Pseudomonadota</taxon>
        <taxon>Gammaproteobacteria</taxon>
        <taxon>OMG group</taxon>
        <taxon>OM182 clade</taxon>
    </lineage>
</organism>
<dbReference type="NCBIfam" id="TIGR00447">
    <property type="entry name" value="pth"/>
    <property type="match status" value="1"/>
</dbReference>
<feature type="active site" description="Proton acceptor" evidence="7">
    <location>
        <position position="24"/>
    </location>
</feature>
<dbReference type="Proteomes" id="UP000051934">
    <property type="component" value="Unassembled WGS sequence"/>
</dbReference>
<evidence type="ECO:0000256" key="3">
    <source>
        <dbReference type="ARBA" id="ARBA00022801"/>
    </source>
</evidence>
<keyword evidence="2 7" id="KW-0820">tRNA-binding</keyword>
<evidence type="ECO:0000313" key="9">
    <source>
        <dbReference type="Proteomes" id="UP000051934"/>
    </source>
</evidence>
<dbReference type="EC" id="3.1.1.29" evidence="1 7"/>
<comment type="subcellular location">
    <subcellularLocation>
        <location evidence="7">Cytoplasm</location>
    </subcellularLocation>
</comment>
<dbReference type="SUPFAM" id="SSF53178">
    <property type="entry name" value="Peptidyl-tRNA hydrolase-like"/>
    <property type="match status" value="1"/>
</dbReference>
<sequence>MQTSPIKLIVGLGNPGPKYDSTRHNAGVIFLHHLAKSYGGELRGETKFFGEFGSINIANHEVKLLFPTTFMNGSGKSVAAVCHFYKIDPENILVAYDEIDFDVGVTRLKYEGGHGGHNGMRDIINALGGARNFYRLRIGVGHPGHKSMVANYVLGDPSRSEAELIMRDIEDSIRVMPKAVSGEWEEAMRLLHSD</sequence>
<evidence type="ECO:0000256" key="7">
    <source>
        <dbReference type="HAMAP-Rule" id="MF_00083"/>
    </source>
</evidence>
<feature type="binding site" evidence="7">
    <location>
        <position position="19"/>
    </location>
    <ligand>
        <name>tRNA</name>
        <dbReference type="ChEBI" id="CHEBI:17843"/>
    </ligand>
</feature>
<feature type="site" description="Discriminates between blocked and unblocked aminoacyl-tRNA" evidence="7">
    <location>
        <position position="14"/>
    </location>
</feature>
<feature type="site" description="Stabilizes the basic form of H active site to accept a proton" evidence="7">
    <location>
        <position position="97"/>
    </location>
</feature>
<evidence type="ECO:0000256" key="2">
    <source>
        <dbReference type="ARBA" id="ARBA00022555"/>
    </source>
</evidence>
<dbReference type="PANTHER" id="PTHR17224:SF1">
    <property type="entry name" value="PEPTIDYL-TRNA HYDROLASE"/>
    <property type="match status" value="1"/>
</dbReference>
<dbReference type="EMBL" id="LIBB01000181">
    <property type="protein sequence ID" value="KRO71445.1"/>
    <property type="molecule type" value="Genomic_DNA"/>
</dbReference>
<keyword evidence="4 7" id="KW-0694">RNA-binding</keyword>
<dbReference type="PANTHER" id="PTHR17224">
    <property type="entry name" value="PEPTIDYL-TRNA HYDROLASE"/>
    <property type="match status" value="1"/>
</dbReference>
<dbReference type="InterPro" id="IPR036416">
    <property type="entry name" value="Pept_tRNA_hydro_sf"/>
</dbReference>
<feature type="binding site" evidence="7">
    <location>
        <position position="70"/>
    </location>
    <ligand>
        <name>tRNA</name>
        <dbReference type="ChEBI" id="CHEBI:17843"/>
    </ligand>
</feature>
<dbReference type="GO" id="GO:0006515">
    <property type="term" value="P:protein quality control for misfolded or incompletely synthesized proteins"/>
    <property type="evidence" value="ECO:0007669"/>
    <property type="project" value="UniProtKB-UniRule"/>
</dbReference>
<protein>
    <recommendedName>
        <fullName evidence="6 7">Peptidyl-tRNA hydrolase</fullName>
        <shortName evidence="7">Pth</shortName>
        <ecNumber evidence="1 7">3.1.1.29</ecNumber>
    </recommendedName>
</protein>
<dbReference type="GO" id="GO:0004045">
    <property type="term" value="F:peptidyl-tRNA hydrolase activity"/>
    <property type="evidence" value="ECO:0007669"/>
    <property type="project" value="UniProtKB-UniRule"/>
</dbReference>
<keyword evidence="3 7" id="KW-0378">Hydrolase</keyword>
<gene>
    <name evidence="7" type="primary">pth</name>
    <name evidence="8" type="ORF">ABR69_01090</name>
</gene>
<comment type="similarity">
    <text evidence="5 7">Belongs to the PTH family.</text>
</comment>
<evidence type="ECO:0000313" key="8">
    <source>
        <dbReference type="EMBL" id="KRO71445.1"/>
    </source>
</evidence>
<feature type="binding site" evidence="7">
    <location>
        <position position="118"/>
    </location>
    <ligand>
        <name>tRNA</name>
        <dbReference type="ChEBI" id="CHEBI:17843"/>
    </ligand>
</feature>
<dbReference type="InterPro" id="IPR001328">
    <property type="entry name" value="Pept_tRNA_hydro"/>
</dbReference>
<comment type="caution">
    <text evidence="8">The sequence shown here is derived from an EMBL/GenBank/DDBJ whole genome shotgun (WGS) entry which is preliminary data.</text>
</comment>
<dbReference type="PROSITE" id="PS01196">
    <property type="entry name" value="PEPT_TRNA_HYDROL_2"/>
    <property type="match status" value="1"/>
</dbReference>
<comment type="function">
    <text evidence="7">Catalyzes the release of premature peptidyl moieties from peptidyl-tRNA molecules trapped in stalled 50S ribosomal subunits, and thus maintains levels of free tRNAs and 50S ribosomes.</text>
</comment>